<dbReference type="AlphaFoldDB" id="A0AAD4XT69"/>
<dbReference type="GO" id="GO:0008017">
    <property type="term" value="F:microtubule binding"/>
    <property type="evidence" value="ECO:0007669"/>
    <property type="project" value="TreeGrafter"/>
</dbReference>
<reference evidence="2" key="1">
    <citation type="submission" date="2022-04" db="EMBL/GenBank/DDBJ databases">
        <title>A functionally conserved STORR gene fusion in Papaver species that diverged 16.8 million years ago.</title>
        <authorList>
            <person name="Catania T."/>
        </authorList>
    </citation>
    <scope>NUCLEOTIDE SEQUENCE</scope>
    <source>
        <strain evidence="2">S-188037</strain>
    </source>
</reference>
<dbReference type="PANTHER" id="PTHR31807:SF37">
    <property type="entry name" value="HAUS AUGMIN-LIKE COMPLEX SUBUNIT 8"/>
    <property type="match status" value="1"/>
</dbReference>
<dbReference type="GO" id="GO:0005880">
    <property type="term" value="C:nuclear microtubule"/>
    <property type="evidence" value="ECO:0007669"/>
    <property type="project" value="TreeGrafter"/>
</dbReference>
<sequence>MFYLDDWALLEREHSSFTARAIEALEFCTLRLPVTGAARVDNNSLKDVCTVLDVMLSMGASRLMNCWFGWSILGGQFTSKMGGTVMD</sequence>
<proteinExistence type="inferred from homology"/>
<keyword evidence="3" id="KW-1185">Reference proteome</keyword>
<evidence type="ECO:0000313" key="3">
    <source>
        <dbReference type="Proteomes" id="UP001202328"/>
    </source>
</evidence>
<dbReference type="InterPro" id="IPR007573">
    <property type="entry name" value="QWRF"/>
</dbReference>
<dbReference type="PANTHER" id="PTHR31807">
    <property type="entry name" value="AUGMIN FAMILY MEMBER"/>
    <property type="match status" value="1"/>
</dbReference>
<accession>A0AAD4XT69</accession>
<dbReference type="Pfam" id="PF04484">
    <property type="entry name" value="QWRF"/>
    <property type="match status" value="1"/>
</dbReference>
<name>A0AAD4XT69_9MAGN</name>
<comment type="similarity">
    <text evidence="1">Belongs to the QWRF family.</text>
</comment>
<protein>
    <submittedName>
        <fullName evidence="2">Uncharacterized protein</fullName>
    </submittedName>
</protein>
<dbReference type="GO" id="GO:0051225">
    <property type="term" value="P:spindle assembly"/>
    <property type="evidence" value="ECO:0007669"/>
    <property type="project" value="TreeGrafter"/>
</dbReference>
<comment type="caution">
    <text evidence="2">The sequence shown here is derived from an EMBL/GenBank/DDBJ whole genome shotgun (WGS) entry which is preliminary data.</text>
</comment>
<dbReference type="Proteomes" id="UP001202328">
    <property type="component" value="Unassembled WGS sequence"/>
</dbReference>
<dbReference type="GO" id="GO:0005737">
    <property type="term" value="C:cytoplasm"/>
    <property type="evidence" value="ECO:0007669"/>
    <property type="project" value="TreeGrafter"/>
</dbReference>
<evidence type="ECO:0000256" key="1">
    <source>
        <dbReference type="ARBA" id="ARBA00010016"/>
    </source>
</evidence>
<gene>
    <name evidence="2" type="ORF">MKW98_023121</name>
</gene>
<dbReference type="EMBL" id="JAJJMB010003726">
    <property type="protein sequence ID" value="KAI3945847.1"/>
    <property type="molecule type" value="Genomic_DNA"/>
</dbReference>
<organism evidence="2 3">
    <name type="scientific">Papaver atlanticum</name>
    <dbReference type="NCBI Taxonomy" id="357466"/>
    <lineage>
        <taxon>Eukaryota</taxon>
        <taxon>Viridiplantae</taxon>
        <taxon>Streptophyta</taxon>
        <taxon>Embryophyta</taxon>
        <taxon>Tracheophyta</taxon>
        <taxon>Spermatophyta</taxon>
        <taxon>Magnoliopsida</taxon>
        <taxon>Ranunculales</taxon>
        <taxon>Papaveraceae</taxon>
        <taxon>Papaveroideae</taxon>
        <taxon>Papaver</taxon>
    </lineage>
</organism>
<evidence type="ECO:0000313" key="2">
    <source>
        <dbReference type="EMBL" id="KAI3945847.1"/>
    </source>
</evidence>